<sequence>MAWKQLAAFYVPMPQWRREEVTKDYCKRVGYSEDECIHKIFWHENASVKSLRNTGFLPGLVHKSYDNIAKMFEMMIVPREQALGERLFGILENPQPDYKTVYEILLSQPKIVIRKMIEYYEKFDKNLEKIYGKKEVEETRQITATNKIDNTNSVASENKSDLSKMSDDYRRNTESYSTLVLHLLLKGKRERDSGMKKIYEILAKRVDLIDNEVDIIDFDLEKLIAQVVDMCPTQQSDDEIGNELNVNERILLQFENFAKRVIKKLLIHFEVDSEISKRFSEEINKYCPVFLNYTLPQKNLFDSRFAKKQKNEDGTPRTDEEIFQAKNKITKQLNEKKSYLGELAIMLKVSGLAGKIHYNREMRQSLKKNHENRNYEGIINFVAIHLDRDCTEILSEYGKENQKKKNETPFKRINNDLNIGFGMKMLGGLSAEIKLFNFAYTSILSQIFENEGENKELNQMCYLNTEKENKWDFELIKIKGKEQRIQKITHVLEDIVKYLKFGKKSVEKIPDSCDDDKKSWMEYIQENFYGKPLKPKNYYSEIISEYIKENNDTTKPSELTEDLICLMLIIGNETEKFCKESKEYKNKFWKEYKDFSGREDKDLIEKWIKNKGGIEEKINEFEEICEKIEKLENTDKTKSRENWNSKAVNENDDEDDENEENKNLQSGKEVESEESEERPNSLKNDEETNEVNLMKSAEEEFKSSETRKRSVTWKLDENGKDKVEEQKEEPKKEGIKKEGIMSKVGRFFSFSKSNEKKNDEKQKKNEIIVNPPKLYFDPKHECKCYLYVEGGEEKKPFPAKLAIEDFLENDNYDPISAEKSWEICQTIKEVSLDELENLGNGIEENTKEKKREMIQKKRVNLKRLDFMCSIVVEKRMKKVGKWLEWNAIILREYQNLSTEQTSLNKNKIENQKPEDLEKCQKFIESIRSREKYDWKSDIQQPIKNWRKTFDKNGLCDSVAKEMFLNEGNNVCEETRNWLKNNEFEKEEEFMKDLGKKCSALKLYTHNMHWNEEKDFYEMDNGLIAEKQLEWLLKALKKINLMTVVSKSIEIKNGKKCDEILVEAKKIETDKINDELPLLIKRKKEITACLEQIKNKLENETKNICESAQILRNIEKQVYDHEHMEEPQFAKRKEIMKKMLDQCQIVEEKEESEEKEKMELQMPEDVEDREETILRILEFSKIIWERAINQVGMEMKPPIHCQHFGDEILKEIIDGNEMEKLERNLFEKMEPQCILNYSVGLGKRAKKLAIEWDIEIPENLLNDVEERENYLGENNENSSKDKELKGDNESEEDIYDYSRAIIPYKEQMKLPKIEEEKEEEEIKEDERMEEIKKEEETKEVEEIKKDEKNEKEEKEEEKEIPKRYRTRTRFTIRNNTRQVTVQFSHEIKTEISDEEKESKEIKTEKEKENAENENNSKIDSKSEDDKSKIMVEDLKEENRKETIKVPESVETSKKEEQKSEEKIQEKENPKENSKEEKIEEVSQNPEMLESVKSMEKVQPKQNSIENKDIKKEKSSSENKQENHIKKEPIIENPIQPETKQIVENPKENVQHHPNNILKEEIKPPLNNQENKEKLSVVENKNVPNNQEIKQIPPPKGGIVPKENKINPNKLGINPKGKKQKRKNAKKGKGKKRKNKNNKKNKKKNGKKGGKPSRKRRNKNRRKNKKQNPVNKPLHEVKNAQDLKKAQGHPNDQKKQVENQPKPAEQNPTVSKAIVPYVAKNNIPKAHIPNGQNNASTPPNNQNSRPPLSPLGRQGKNGFPLHPPSGNRKQPNNNKGQQKSKQNFKGAHPGPSIFSIKHEFRPDGSVRIHTKINFGANPFAKGSKHQNGRKRVKRDVNQFEANKVFNNDNFGKEEKMNEKQNNQQKYIECIEANNCKEEEARNKAEQRVEQFYEKIFVASGIDETSQNGDYKNSECLMKLANSLIEKKKEICERFMEEKDDNEQIEFNEGLDEEEKEEFSKLCSSNSK</sequence>
<feature type="compositionally biased region" description="Polar residues" evidence="1">
    <location>
        <begin position="1728"/>
        <end position="1744"/>
    </location>
</feature>
<feature type="compositionally biased region" description="Basic and acidic residues" evidence="1">
    <location>
        <begin position="1794"/>
        <end position="1804"/>
    </location>
</feature>
<feature type="compositionally biased region" description="Basic and acidic residues" evidence="1">
    <location>
        <begin position="1504"/>
        <end position="1528"/>
    </location>
</feature>
<organism evidence="2 3">
    <name type="scientific">Meloidogyne hapla</name>
    <name type="common">Root-knot nematode worm</name>
    <dbReference type="NCBI Taxonomy" id="6305"/>
    <lineage>
        <taxon>Eukaryota</taxon>
        <taxon>Metazoa</taxon>
        <taxon>Ecdysozoa</taxon>
        <taxon>Nematoda</taxon>
        <taxon>Chromadorea</taxon>
        <taxon>Rhabditida</taxon>
        <taxon>Tylenchina</taxon>
        <taxon>Tylenchomorpha</taxon>
        <taxon>Tylenchoidea</taxon>
        <taxon>Meloidogynidae</taxon>
        <taxon>Meloidogyninae</taxon>
        <taxon>Meloidogyne</taxon>
    </lineage>
</organism>
<keyword evidence="2" id="KW-1185">Reference proteome</keyword>
<feature type="compositionally biased region" description="Basic and acidic residues" evidence="1">
    <location>
        <begin position="1671"/>
        <end position="1695"/>
    </location>
</feature>
<proteinExistence type="predicted"/>
<feature type="compositionally biased region" description="Basic and acidic residues" evidence="1">
    <location>
        <begin position="677"/>
        <end position="686"/>
    </location>
</feature>
<feature type="compositionally biased region" description="Basic residues" evidence="1">
    <location>
        <begin position="1614"/>
        <end position="1664"/>
    </location>
</feature>
<feature type="compositionally biased region" description="Basic and acidic residues" evidence="1">
    <location>
        <begin position="1323"/>
        <end position="1361"/>
    </location>
</feature>
<feature type="region of interest" description="Disordered" evidence="1">
    <location>
        <begin position="635"/>
        <end position="691"/>
    </location>
</feature>
<feature type="region of interest" description="Disordered" evidence="1">
    <location>
        <begin position="1936"/>
        <end position="1965"/>
    </location>
</feature>
<feature type="compositionally biased region" description="Basic residues" evidence="1">
    <location>
        <begin position="1820"/>
        <end position="1831"/>
    </location>
</feature>
<evidence type="ECO:0000313" key="3">
    <source>
        <dbReference type="WBParaSite" id="MhA1_Contig1479.frz3.fgene1"/>
    </source>
</evidence>
<feature type="region of interest" description="Disordered" evidence="1">
    <location>
        <begin position="1311"/>
        <end position="1535"/>
    </location>
</feature>
<accession>A0A1I8B6P5</accession>
<feature type="compositionally biased region" description="Low complexity" evidence="1">
    <location>
        <begin position="1764"/>
        <end position="1784"/>
    </location>
</feature>
<dbReference type="WBParaSite" id="MhA1_Contig1479.frz3.fgene1">
    <property type="protein sequence ID" value="MhA1_Contig1479.frz3.fgene1"/>
    <property type="gene ID" value="MhA1_Contig1479.frz3.fgene1"/>
</dbReference>
<feature type="compositionally biased region" description="Basic and acidic residues" evidence="1">
    <location>
        <begin position="1384"/>
        <end position="1443"/>
    </location>
</feature>
<feature type="compositionally biased region" description="Acidic residues" evidence="1">
    <location>
        <begin position="650"/>
        <end position="659"/>
    </location>
</feature>
<reference evidence="3" key="1">
    <citation type="submission" date="2016-11" db="UniProtKB">
        <authorList>
            <consortium name="WormBaseParasite"/>
        </authorList>
    </citation>
    <scope>IDENTIFICATION</scope>
</reference>
<feature type="compositionally biased region" description="Basic and acidic residues" evidence="1">
    <location>
        <begin position="1449"/>
        <end position="1479"/>
    </location>
</feature>
<evidence type="ECO:0000256" key="1">
    <source>
        <dbReference type="SAM" id="MobiDB-lite"/>
    </source>
</evidence>
<name>A0A1I8B6P5_MELHA</name>
<evidence type="ECO:0000313" key="2">
    <source>
        <dbReference type="Proteomes" id="UP000095281"/>
    </source>
</evidence>
<feature type="region of interest" description="Disordered" evidence="1">
    <location>
        <begin position="1270"/>
        <end position="1290"/>
    </location>
</feature>
<feature type="compositionally biased region" description="Basic and acidic residues" evidence="1">
    <location>
        <begin position="1277"/>
        <end position="1287"/>
    </location>
</feature>
<protein>
    <submittedName>
        <fullName evidence="3">CARD domain-containing protein</fullName>
    </submittedName>
</protein>
<feature type="region of interest" description="Disordered" evidence="1">
    <location>
        <begin position="1547"/>
        <end position="1833"/>
    </location>
</feature>
<feature type="compositionally biased region" description="Acidic residues" evidence="1">
    <location>
        <begin position="1936"/>
        <end position="1954"/>
    </location>
</feature>
<dbReference type="Proteomes" id="UP000095281">
    <property type="component" value="Unplaced"/>
</dbReference>